<protein>
    <submittedName>
        <fullName evidence="3">Uncharacterized protein</fullName>
    </submittedName>
</protein>
<keyword evidence="4" id="KW-1185">Reference proteome</keyword>
<dbReference type="PANTHER" id="PTHR35895">
    <property type="entry name" value="CHROMOSOME 16, WHOLE GENOME SHOTGUN SEQUENCE"/>
    <property type="match status" value="1"/>
</dbReference>
<evidence type="ECO:0000313" key="3">
    <source>
        <dbReference type="EMBL" id="KAK4117142.1"/>
    </source>
</evidence>
<evidence type="ECO:0000256" key="2">
    <source>
        <dbReference type="SAM" id="Phobius"/>
    </source>
</evidence>
<dbReference type="Proteomes" id="UP001302812">
    <property type="component" value="Unassembled WGS sequence"/>
</dbReference>
<organism evidence="3 4">
    <name type="scientific">Canariomyces notabilis</name>
    <dbReference type="NCBI Taxonomy" id="2074819"/>
    <lineage>
        <taxon>Eukaryota</taxon>
        <taxon>Fungi</taxon>
        <taxon>Dikarya</taxon>
        <taxon>Ascomycota</taxon>
        <taxon>Pezizomycotina</taxon>
        <taxon>Sordariomycetes</taxon>
        <taxon>Sordariomycetidae</taxon>
        <taxon>Sordariales</taxon>
        <taxon>Chaetomiaceae</taxon>
        <taxon>Canariomyces</taxon>
    </lineage>
</organism>
<evidence type="ECO:0000313" key="4">
    <source>
        <dbReference type="Proteomes" id="UP001302812"/>
    </source>
</evidence>
<dbReference type="InterPro" id="IPR046368">
    <property type="entry name" value="Tag1"/>
</dbReference>
<dbReference type="EMBL" id="MU853332">
    <property type="protein sequence ID" value="KAK4117142.1"/>
    <property type="molecule type" value="Genomic_DNA"/>
</dbReference>
<dbReference type="Pfam" id="PF12505">
    <property type="entry name" value="DUF3712"/>
    <property type="match status" value="1"/>
</dbReference>
<keyword evidence="2" id="KW-1133">Transmembrane helix</keyword>
<reference evidence="3" key="2">
    <citation type="submission" date="2023-05" db="EMBL/GenBank/DDBJ databases">
        <authorList>
            <consortium name="Lawrence Berkeley National Laboratory"/>
            <person name="Steindorff A."/>
            <person name="Hensen N."/>
            <person name="Bonometti L."/>
            <person name="Westerberg I."/>
            <person name="Brannstrom I.O."/>
            <person name="Guillou S."/>
            <person name="Cros-Aarteil S."/>
            <person name="Calhoun S."/>
            <person name="Haridas S."/>
            <person name="Kuo A."/>
            <person name="Mondo S."/>
            <person name="Pangilinan J."/>
            <person name="Riley R."/>
            <person name="Labutti K."/>
            <person name="Andreopoulos B."/>
            <person name="Lipzen A."/>
            <person name="Chen C."/>
            <person name="Yanf M."/>
            <person name="Daum C."/>
            <person name="Ng V."/>
            <person name="Clum A."/>
            <person name="Ohm R."/>
            <person name="Martin F."/>
            <person name="Silar P."/>
            <person name="Natvig D."/>
            <person name="Lalanne C."/>
            <person name="Gautier V."/>
            <person name="Ament-Velasquez S.L."/>
            <person name="Kruys A."/>
            <person name="Hutchinson M.I."/>
            <person name="Powell A.J."/>
            <person name="Barry K."/>
            <person name="Miller A.N."/>
            <person name="Grigoriev I.V."/>
            <person name="Debuchy R."/>
            <person name="Gladieux P."/>
            <person name="Thoren M.H."/>
            <person name="Johannesson H."/>
        </authorList>
    </citation>
    <scope>NUCLEOTIDE SEQUENCE</scope>
    <source>
        <strain evidence="3">CBS 508.74</strain>
    </source>
</reference>
<keyword evidence="2" id="KW-0472">Membrane</keyword>
<reference evidence="3" key="1">
    <citation type="journal article" date="2023" name="Mol. Phylogenet. Evol.">
        <title>Genome-scale phylogeny and comparative genomics of the fungal order Sordariales.</title>
        <authorList>
            <person name="Hensen N."/>
            <person name="Bonometti L."/>
            <person name="Westerberg I."/>
            <person name="Brannstrom I.O."/>
            <person name="Guillou S."/>
            <person name="Cros-Aarteil S."/>
            <person name="Calhoun S."/>
            <person name="Haridas S."/>
            <person name="Kuo A."/>
            <person name="Mondo S."/>
            <person name="Pangilinan J."/>
            <person name="Riley R."/>
            <person name="LaButti K."/>
            <person name="Andreopoulos B."/>
            <person name="Lipzen A."/>
            <person name="Chen C."/>
            <person name="Yan M."/>
            <person name="Daum C."/>
            <person name="Ng V."/>
            <person name="Clum A."/>
            <person name="Steindorff A."/>
            <person name="Ohm R.A."/>
            <person name="Martin F."/>
            <person name="Silar P."/>
            <person name="Natvig D.O."/>
            <person name="Lalanne C."/>
            <person name="Gautier V."/>
            <person name="Ament-Velasquez S.L."/>
            <person name="Kruys A."/>
            <person name="Hutchinson M.I."/>
            <person name="Powell A.J."/>
            <person name="Barry K."/>
            <person name="Miller A.N."/>
            <person name="Grigoriev I.V."/>
            <person name="Debuchy R."/>
            <person name="Gladieux P."/>
            <person name="Hiltunen Thoren M."/>
            <person name="Johannesson H."/>
        </authorList>
    </citation>
    <scope>NUCLEOTIDE SEQUENCE</scope>
    <source>
        <strain evidence="3">CBS 508.74</strain>
    </source>
</reference>
<dbReference type="GeneID" id="89938140"/>
<dbReference type="InterPro" id="IPR022185">
    <property type="entry name" value="DUF3712"/>
</dbReference>
<dbReference type="RefSeq" id="XP_064674712.1">
    <property type="nucleotide sequence ID" value="XM_064814015.1"/>
</dbReference>
<dbReference type="AlphaFoldDB" id="A0AAN6YXA1"/>
<feature type="region of interest" description="Disordered" evidence="1">
    <location>
        <begin position="1"/>
        <end position="23"/>
    </location>
</feature>
<keyword evidence="2" id="KW-0812">Transmembrane</keyword>
<name>A0AAN6YXA1_9PEZI</name>
<gene>
    <name evidence="3" type="ORF">N656DRAFT_773184</name>
</gene>
<sequence>MGEIDKPAVTQAESVSGKPRRRGCAGHCARFWWAYLIALACIVVLVVPLVLLVGIPNLAQQKLDAAVLSIDGIVVTNTQAQNMTMAINSTIRSDGQVHATFEPFQGVMYLEDLQPHTPFAKIDFPETDSDALVLINVTQTLQIENVEALTVFNTWLLANESLKVTVEGNTNVHVRGISRAYPVTFKKTVDIPGLRMLQGIIVNQTFINATATEGDNFRGQVYIPNHSVVAFELGNCTFHNYLLGKEVGTVFIDNMTLWPGMNNYTMRASISQSDVINVMGQRPYCDEAKGVLPFEIGGKSVVNHGQALPYFANALASANQTITIDIGGTLKRDYDLTIPCAGES</sequence>
<feature type="transmembrane region" description="Helical" evidence="2">
    <location>
        <begin position="31"/>
        <end position="55"/>
    </location>
</feature>
<comment type="caution">
    <text evidence="3">The sequence shown here is derived from an EMBL/GenBank/DDBJ whole genome shotgun (WGS) entry which is preliminary data.</text>
</comment>
<accession>A0AAN6YXA1</accession>
<dbReference type="GO" id="GO:0000329">
    <property type="term" value="C:fungal-type vacuole membrane"/>
    <property type="evidence" value="ECO:0007669"/>
    <property type="project" value="InterPro"/>
</dbReference>
<dbReference type="PANTHER" id="PTHR35895:SF1">
    <property type="entry name" value="LIPID-BINDING SERUM GLYCOPROTEIN C-TERMINAL DOMAIN-CONTAINING PROTEIN"/>
    <property type="match status" value="1"/>
</dbReference>
<proteinExistence type="predicted"/>
<evidence type="ECO:0000256" key="1">
    <source>
        <dbReference type="SAM" id="MobiDB-lite"/>
    </source>
</evidence>